<dbReference type="Gene3D" id="1.20.120.1630">
    <property type="match status" value="1"/>
</dbReference>
<name>A0A1C3NKE2_9XANT</name>
<protein>
    <submittedName>
        <fullName evidence="6">Transcriptional regulator</fullName>
    </submittedName>
</protein>
<accession>A0A1C3NKE2</accession>
<dbReference type="AlphaFoldDB" id="A0A1C3NKE2"/>
<comment type="subcellular location">
    <subcellularLocation>
        <location evidence="1">Membrane</location>
        <topology evidence="1">Multi-pass membrane protein</topology>
    </subcellularLocation>
</comment>
<proteinExistence type="predicted"/>
<organism evidence="6 7">
    <name type="scientific">Xanthomonas bromi</name>
    <dbReference type="NCBI Taxonomy" id="56449"/>
    <lineage>
        <taxon>Bacteria</taxon>
        <taxon>Pseudomonadati</taxon>
        <taxon>Pseudomonadota</taxon>
        <taxon>Gammaproteobacteria</taxon>
        <taxon>Lysobacterales</taxon>
        <taxon>Lysobacteraceae</taxon>
        <taxon>Xanthomonas</taxon>
    </lineage>
</organism>
<evidence type="ECO:0000256" key="1">
    <source>
        <dbReference type="ARBA" id="ARBA00004141"/>
    </source>
</evidence>
<keyword evidence="4" id="KW-0472">Membrane</keyword>
<dbReference type="InterPro" id="IPR007269">
    <property type="entry name" value="ICMT_MeTrfase"/>
</dbReference>
<dbReference type="GO" id="GO:0016020">
    <property type="term" value="C:membrane"/>
    <property type="evidence" value="ECO:0007669"/>
    <property type="project" value="UniProtKB-SubCell"/>
</dbReference>
<dbReference type="InterPro" id="IPR049052">
    <property type="entry name" value="nSTAND1"/>
</dbReference>
<evidence type="ECO:0000313" key="7">
    <source>
        <dbReference type="Proteomes" id="UP000092503"/>
    </source>
</evidence>
<dbReference type="GO" id="GO:0004671">
    <property type="term" value="F:protein C-terminal S-isoprenylcysteine carboxyl O-methyltransferase activity"/>
    <property type="evidence" value="ECO:0007669"/>
    <property type="project" value="InterPro"/>
</dbReference>
<dbReference type="EMBL" id="FLTX01000023">
    <property type="protein sequence ID" value="SBV50890.1"/>
    <property type="molecule type" value="Genomic_DNA"/>
</dbReference>
<dbReference type="Pfam" id="PF20703">
    <property type="entry name" value="nSTAND1"/>
    <property type="match status" value="1"/>
</dbReference>
<evidence type="ECO:0000313" key="6">
    <source>
        <dbReference type="EMBL" id="SBV50890.1"/>
    </source>
</evidence>
<gene>
    <name evidence="6" type="ORF">XBLMG947_1672</name>
</gene>
<reference evidence="6 7" key="1">
    <citation type="submission" date="2016-06" db="EMBL/GenBank/DDBJ databases">
        <authorList>
            <person name="Kjaerup R.B."/>
            <person name="Dalgaard T.S."/>
            <person name="Juul-Madsen H.R."/>
        </authorList>
    </citation>
    <scope>NUCLEOTIDE SEQUENCE [LARGE SCALE GENOMIC DNA]</scope>
    <source>
        <strain evidence="6">LMG947</strain>
    </source>
</reference>
<evidence type="ECO:0000259" key="5">
    <source>
        <dbReference type="Pfam" id="PF20703"/>
    </source>
</evidence>
<feature type="domain" description="Novel STAND NTPase 1" evidence="5">
    <location>
        <begin position="3"/>
        <end position="126"/>
    </location>
</feature>
<dbReference type="STRING" id="56449.XBLMG947_1672"/>
<evidence type="ECO:0000256" key="3">
    <source>
        <dbReference type="ARBA" id="ARBA00022989"/>
    </source>
</evidence>
<evidence type="ECO:0000256" key="2">
    <source>
        <dbReference type="ARBA" id="ARBA00022692"/>
    </source>
</evidence>
<keyword evidence="2" id="KW-0812">Transmembrane</keyword>
<sequence>MLIRSDFYPRLIDALPDIVELKRGDGHVDLLPPRDGEIGQIIRVPAAMAGLRFEEDRSGAGRLNDVLRDALPLLQHLLHALHAQRRDDGVLTFAAYRAPGGLEGALAHHADWTFRALPSDAQAALNACGARCCLRRWPLRWRWPTAARRTGCRVGRRRCSGPAAPISSGLALRVWAMQVLARWFTVDVAIQPDHPLVRRGPYRWLRHPSCTGALLTFYELT</sequence>
<dbReference type="Proteomes" id="UP000092503">
    <property type="component" value="Unassembled WGS sequence"/>
</dbReference>
<dbReference type="Pfam" id="PF04140">
    <property type="entry name" value="ICMT"/>
    <property type="match status" value="1"/>
</dbReference>
<evidence type="ECO:0000256" key="4">
    <source>
        <dbReference type="ARBA" id="ARBA00023136"/>
    </source>
</evidence>
<keyword evidence="3" id="KW-1133">Transmembrane helix</keyword>